<dbReference type="InterPro" id="IPR025875">
    <property type="entry name" value="Leu-rich_rpt_4"/>
</dbReference>
<evidence type="ECO:0000313" key="3">
    <source>
        <dbReference type="EMBL" id="ODQ80373.1"/>
    </source>
</evidence>
<dbReference type="Gene3D" id="3.80.10.10">
    <property type="entry name" value="Ribonuclease Inhibitor"/>
    <property type="match status" value="2"/>
</dbReference>
<dbReference type="Pfam" id="PF13855">
    <property type="entry name" value="LRR_8"/>
    <property type="match status" value="1"/>
</dbReference>
<dbReference type="Pfam" id="PF00560">
    <property type="entry name" value="LRR_1"/>
    <property type="match status" value="1"/>
</dbReference>
<dbReference type="Pfam" id="PF12799">
    <property type="entry name" value="LRR_4"/>
    <property type="match status" value="1"/>
</dbReference>
<dbReference type="STRING" id="984486.A0A1E3QRP8"/>
<reference evidence="4" key="1">
    <citation type="submission" date="2016-05" db="EMBL/GenBank/DDBJ databases">
        <title>Comparative genomics of biotechnologically important yeasts.</title>
        <authorList>
            <consortium name="DOE Joint Genome Institute"/>
            <person name="Riley R."/>
            <person name="Haridas S."/>
            <person name="Wolfe K.H."/>
            <person name="Lopes M.R."/>
            <person name="Hittinger C.T."/>
            <person name="Goker M."/>
            <person name="Salamov A."/>
            <person name="Wisecaver J."/>
            <person name="Long T.M."/>
            <person name="Aerts A.L."/>
            <person name="Barry K."/>
            <person name="Choi C."/>
            <person name="Clum A."/>
            <person name="Coughlan A.Y."/>
            <person name="Deshpande S."/>
            <person name="Douglass A.P."/>
            <person name="Hanson S.J."/>
            <person name="Klenk H.-P."/>
            <person name="Labutti K."/>
            <person name="Lapidus A."/>
            <person name="Lindquist E."/>
            <person name="Lipzen A."/>
            <person name="Meier-Kolthoff J.P."/>
            <person name="Ohm R.A."/>
            <person name="Otillar R.P."/>
            <person name="Pangilinan J."/>
            <person name="Peng Y."/>
            <person name="Rokas A."/>
            <person name="Rosa C.A."/>
            <person name="Scheuner C."/>
            <person name="Sibirny A.A."/>
            <person name="Slot J.C."/>
            <person name="Stielow J.B."/>
            <person name="Sun H."/>
            <person name="Kurtzman C.P."/>
            <person name="Blackwell M."/>
            <person name="Grigoriev I.V."/>
            <person name="Jeffries T.W."/>
        </authorList>
    </citation>
    <scope>NUCLEOTIDE SEQUENCE [LARGE SCALE GENOMIC DNA]</scope>
    <source>
        <strain evidence="4">NRRL Y-12698</strain>
    </source>
</reference>
<dbReference type="SUPFAM" id="SSF52058">
    <property type="entry name" value="L domain-like"/>
    <property type="match status" value="1"/>
</dbReference>
<gene>
    <name evidence="3" type="ORF">BABINDRAFT_132831</name>
</gene>
<dbReference type="Proteomes" id="UP000094336">
    <property type="component" value="Unassembled WGS sequence"/>
</dbReference>
<sequence>MAEYSQMNKTYHHFLYPAPKMLTRMLDLPAEVIHRILGHLPLEYARIFLSHPVTNPIALYSIFKTIVIQTTQTTSGCKNCCPKVKSPPTLVMQDKVVMSQQQFMEILVPLKELEKIPGNQLGNETQMLLNKMFQTRMTNWDDLHISSVIMTLQAEDSAFIEYLTLNKTFLKVFNSKVSKLHLRINGLQDYPKLGFKNLRNLNSLLISHPSVETGTVIELPEEGLTDLDIVGSGFPEIIYQKFPDCIKRLGLAQNQLDVFDQAKVGWPKEMEALGLEGNYIHDITCLSNLPPTLQDLTLSYNNISNIPKTFSFPRTLRSLNLSANQLTSFPNLEQSDQIEELVLALNNLTSVGYLPLALKRMDLGDNQLTNIDSVKFPQGFEELLLAFNRISDIGNVQFPKSTTRISLCNNRLMNEFTGNAHASRSFEALHGLENLITLDLSHNNLSRVDFHNFAIPASVEGLLLDSCHLAHVHSIRLPQQLQVLDLQRNHITKISKIELPLRLRELYLNGNTIEDFDQIQVPATMERIGTPNFRIMNPQKFRIPDHITSLFR</sequence>
<dbReference type="PANTHER" id="PTHR47114:SF2">
    <property type="entry name" value="OLIGODENDROCYTE-MYELIN GLYCOPROTEIN"/>
    <property type="match status" value="1"/>
</dbReference>
<dbReference type="SMART" id="SM00365">
    <property type="entry name" value="LRR_SD22"/>
    <property type="match status" value="5"/>
</dbReference>
<organism evidence="3 4">
    <name type="scientific">Babjeviella inositovora NRRL Y-12698</name>
    <dbReference type="NCBI Taxonomy" id="984486"/>
    <lineage>
        <taxon>Eukaryota</taxon>
        <taxon>Fungi</taxon>
        <taxon>Dikarya</taxon>
        <taxon>Ascomycota</taxon>
        <taxon>Saccharomycotina</taxon>
        <taxon>Pichiomycetes</taxon>
        <taxon>Serinales incertae sedis</taxon>
        <taxon>Babjeviella</taxon>
    </lineage>
</organism>
<dbReference type="SMART" id="SM00364">
    <property type="entry name" value="LRR_BAC"/>
    <property type="match status" value="4"/>
</dbReference>
<dbReference type="InterPro" id="IPR051071">
    <property type="entry name" value="LRR-bact_E3_ubiq_ligases"/>
</dbReference>
<keyword evidence="1" id="KW-0433">Leucine-rich repeat</keyword>
<dbReference type="EMBL" id="KV454430">
    <property type="protein sequence ID" value="ODQ80373.1"/>
    <property type="molecule type" value="Genomic_DNA"/>
</dbReference>
<evidence type="ECO:0008006" key="5">
    <source>
        <dbReference type="Google" id="ProtNLM"/>
    </source>
</evidence>
<dbReference type="SUPFAM" id="SSF52047">
    <property type="entry name" value="RNI-like"/>
    <property type="match status" value="1"/>
</dbReference>
<evidence type="ECO:0000256" key="1">
    <source>
        <dbReference type="ARBA" id="ARBA00022614"/>
    </source>
</evidence>
<accession>A0A1E3QRP8</accession>
<proteinExistence type="predicted"/>
<name>A0A1E3QRP8_9ASCO</name>
<keyword evidence="2" id="KW-0677">Repeat</keyword>
<dbReference type="AlphaFoldDB" id="A0A1E3QRP8"/>
<dbReference type="InterPro" id="IPR032675">
    <property type="entry name" value="LRR_dom_sf"/>
</dbReference>
<dbReference type="GeneID" id="30144921"/>
<evidence type="ECO:0000256" key="2">
    <source>
        <dbReference type="ARBA" id="ARBA00022737"/>
    </source>
</evidence>
<evidence type="ECO:0000313" key="4">
    <source>
        <dbReference type="Proteomes" id="UP000094336"/>
    </source>
</evidence>
<dbReference type="PRINTS" id="PR00019">
    <property type="entry name" value="LEURICHRPT"/>
</dbReference>
<protein>
    <recommendedName>
        <fullName evidence="5">F-box domain-containing protein</fullName>
    </recommendedName>
</protein>
<dbReference type="PROSITE" id="PS51450">
    <property type="entry name" value="LRR"/>
    <property type="match status" value="4"/>
</dbReference>
<dbReference type="InterPro" id="IPR001611">
    <property type="entry name" value="Leu-rich_rpt"/>
</dbReference>
<keyword evidence="4" id="KW-1185">Reference proteome</keyword>
<dbReference type="OrthoDB" id="266138at2759"/>
<dbReference type="PANTHER" id="PTHR47114">
    <property type="match status" value="1"/>
</dbReference>
<dbReference type="RefSeq" id="XP_018985701.1">
    <property type="nucleotide sequence ID" value="XM_019127068.1"/>
</dbReference>